<accession>A0A1V9G833</accession>
<feature type="domain" description="HTH tetR-type" evidence="3">
    <location>
        <begin position="21"/>
        <end position="81"/>
    </location>
</feature>
<gene>
    <name evidence="4" type="ORF">A4R26_12725</name>
</gene>
<dbReference type="InterPro" id="IPR009057">
    <property type="entry name" value="Homeodomain-like_sf"/>
</dbReference>
<dbReference type="AlphaFoldDB" id="A0A1V9G833"/>
<dbReference type="InterPro" id="IPR001647">
    <property type="entry name" value="HTH_TetR"/>
</dbReference>
<evidence type="ECO:0000256" key="2">
    <source>
        <dbReference type="PROSITE-ProRule" id="PRU00335"/>
    </source>
</evidence>
<proteinExistence type="predicted"/>
<dbReference type="OrthoDB" id="649282at2"/>
<evidence type="ECO:0000313" key="5">
    <source>
        <dbReference type="Proteomes" id="UP000192276"/>
    </source>
</evidence>
<organism evidence="4 5">
    <name type="scientific">Niastella populi</name>
    <dbReference type="NCBI Taxonomy" id="550983"/>
    <lineage>
        <taxon>Bacteria</taxon>
        <taxon>Pseudomonadati</taxon>
        <taxon>Bacteroidota</taxon>
        <taxon>Chitinophagia</taxon>
        <taxon>Chitinophagales</taxon>
        <taxon>Chitinophagaceae</taxon>
        <taxon>Niastella</taxon>
    </lineage>
</organism>
<evidence type="ECO:0000259" key="3">
    <source>
        <dbReference type="PROSITE" id="PS50977"/>
    </source>
</evidence>
<name>A0A1V9G833_9BACT</name>
<dbReference type="STRING" id="550983.A4R26_12725"/>
<feature type="DNA-binding region" description="H-T-H motif" evidence="2">
    <location>
        <begin position="44"/>
        <end position="63"/>
    </location>
</feature>
<dbReference type="EMBL" id="LWBP01000045">
    <property type="protein sequence ID" value="OQP66638.1"/>
    <property type="molecule type" value="Genomic_DNA"/>
</dbReference>
<evidence type="ECO:0000256" key="1">
    <source>
        <dbReference type="ARBA" id="ARBA00023125"/>
    </source>
</evidence>
<dbReference type="SUPFAM" id="SSF46689">
    <property type="entry name" value="Homeodomain-like"/>
    <property type="match status" value="1"/>
</dbReference>
<protein>
    <submittedName>
        <fullName evidence="4">TetR family transcriptional regulator</fullName>
    </submittedName>
</protein>
<dbReference type="GO" id="GO:0003677">
    <property type="term" value="F:DNA binding"/>
    <property type="evidence" value="ECO:0007669"/>
    <property type="project" value="UniProtKB-UniRule"/>
</dbReference>
<dbReference type="Pfam" id="PF00440">
    <property type="entry name" value="TetR_N"/>
    <property type="match status" value="1"/>
</dbReference>
<dbReference type="PROSITE" id="PS50977">
    <property type="entry name" value="HTH_TETR_2"/>
    <property type="match status" value="1"/>
</dbReference>
<evidence type="ECO:0000313" key="4">
    <source>
        <dbReference type="EMBL" id="OQP66638.1"/>
    </source>
</evidence>
<reference evidence="5" key="1">
    <citation type="submission" date="2016-04" db="EMBL/GenBank/DDBJ databases">
        <authorList>
            <person name="Chen L."/>
            <person name="Zhuang W."/>
            <person name="Wang G."/>
        </authorList>
    </citation>
    <scope>NUCLEOTIDE SEQUENCE [LARGE SCALE GENOMIC DNA]</scope>
    <source>
        <strain evidence="5">208</strain>
    </source>
</reference>
<keyword evidence="5" id="KW-1185">Reference proteome</keyword>
<comment type="caution">
    <text evidence="4">The sequence shown here is derived from an EMBL/GenBank/DDBJ whole genome shotgun (WGS) entry which is preliminary data.</text>
</comment>
<keyword evidence="1 2" id="KW-0238">DNA-binding</keyword>
<dbReference type="Proteomes" id="UP000192276">
    <property type="component" value="Unassembled WGS sequence"/>
</dbReference>
<dbReference type="RefSeq" id="WP_081162005.1">
    <property type="nucleotide sequence ID" value="NZ_LWBP01000045.1"/>
</dbReference>
<sequence length="223" mass="26172">MDFLVNFKVNGKIFLKDPESSAIGKEIVKKSIDLIYKLGFEQFTIKKLAIEIDTTEATIYRYFESKHRILLYILNWYWSYMEFLLMFKLQNVRTAKEKLKIIVELLTSELPDHSGLYDYNKSSLNQIVIAESSKVYLIKEVAEINKDEVFKPYKDLCTRISEVIKEYNPGYKYPKSLSSTLIEASHQQQFFSINLPRLTDNSSKNKAEFTSHFIQDMLFRVLG</sequence>
<dbReference type="Gene3D" id="1.10.357.10">
    <property type="entry name" value="Tetracycline Repressor, domain 2"/>
    <property type="match status" value="1"/>
</dbReference>